<dbReference type="EMBL" id="BCSX01000024">
    <property type="protein sequence ID" value="GAS88900.1"/>
    <property type="molecule type" value="Genomic_DNA"/>
</dbReference>
<accession>A0A100VZK6</accession>
<organism evidence="1 2">
    <name type="scientific">Mycolicibacterium brisbanense</name>
    <dbReference type="NCBI Taxonomy" id="146020"/>
    <lineage>
        <taxon>Bacteria</taxon>
        <taxon>Bacillati</taxon>
        <taxon>Actinomycetota</taxon>
        <taxon>Actinomycetes</taxon>
        <taxon>Mycobacteriales</taxon>
        <taxon>Mycobacteriaceae</taxon>
        <taxon>Mycolicibacterium</taxon>
    </lineage>
</organism>
<protein>
    <submittedName>
        <fullName evidence="1">Uncharacterized protein</fullName>
    </submittedName>
</protein>
<gene>
    <name evidence="1" type="ORF">RMCB_2996</name>
</gene>
<evidence type="ECO:0000313" key="2">
    <source>
        <dbReference type="Proteomes" id="UP000069620"/>
    </source>
</evidence>
<proteinExistence type="predicted"/>
<reference evidence="2" key="2">
    <citation type="submission" date="2016-02" db="EMBL/GenBank/DDBJ databases">
        <title>Draft genome sequence of five rapidly growing Mycobacterium species.</title>
        <authorList>
            <person name="Katahira K."/>
            <person name="Gotou Y."/>
            <person name="Iida K."/>
            <person name="Ogura Y."/>
            <person name="Hayashi T."/>
        </authorList>
    </citation>
    <scope>NUCLEOTIDE SEQUENCE [LARGE SCALE GENOMIC DNA]</scope>
    <source>
        <strain evidence="2">JCM15654</strain>
    </source>
</reference>
<sequence length="53" mass="5766">MHEGLTGNVNFGLMSPPVMTTPEHTAEFPNAAAKRLADSDLWLRMKAEVPALT</sequence>
<evidence type="ECO:0000313" key="1">
    <source>
        <dbReference type="EMBL" id="GAS88900.1"/>
    </source>
</evidence>
<dbReference type="Proteomes" id="UP000069620">
    <property type="component" value="Unassembled WGS sequence"/>
</dbReference>
<comment type="caution">
    <text evidence="1">The sequence shown here is derived from an EMBL/GenBank/DDBJ whole genome shotgun (WGS) entry which is preliminary data.</text>
</comment>
<dbReference type="AlphaFoldDB" id="A0A100VZK6"/>
<reference evidence="2" key="1">
    <citation type="journal article" date="2016" name="Genome Announc.">
        <title>Draft Genome Sequences of Five Rapidly Growing Mycobacterium Species, M. thermoresistibile, M. fortuitum subsp. acetamidolyticum, M. canariasense, M. brisbanense, and M. novocastrense.</title>
        <authorList>
            <person name="Katahira K."/>
            <person name="Ogura Y."/>
            <person name="Gotoh Y."/>
            <person name="Hayashi T."/>
        </authorList>
    </citation>
    <scope>NUCLEOTIDE SEQUENCE [LARGE SCALE GENOMIC DNA]</scope>
    <source>
        <strain evidence="2">JCM15654</strain>
    </source>
</reference>
<keyword evidence="2" id="KW-1185">Reference proteome</keyword>
<name>A0A100VZK6_9MYCO</name>